<organism evidence="1 2">
    <name type="scientific">Pistacia atlantica</name>
    <dbReference type="NCBI Taxonomy" id="434234"/>
    <lineage>
        <taxon>Eukaryota</taxon>
        <taxon>Viridiplantae</taxon>
        <taxon>Streptophyta</taxon>
        <taxon>Embryophyta</taxon>
        <taxon>Tracheophyta</taxon>
        <taxon>Spermatophyta</taxon>
        <taxon>Magnoliopsida</taxon>
        <taxon>eudicotyledons</taxon>
        <taxon>Gunneridae</taxon>
        <taxon>Pentapetalae</taxon>
        <taxon>rosids</taxon>
        <taxon>malvids</taxon>
        <taxon>Sapindales</taxon>
        <taxon>Anacardiaceae</taxon>
        <taxon>Pistacia</taxon>
    </lineage>
</organism>
<proteinExistence type="predicted"/>
<evidence type="ECO:0000313" key="1">
    <source>
        <dbReference type="EMBL" id="KAJ0087605.1"/>
    </source>
</evidence>
<reference evidence="2" key="1">
    <citation type="journal article" date="2023" name="G3 (Bethesda)">
        <title>Genome assembly and association tests identify interacting loci associated with vigor, precocity, and sex in interspecific pistachio rootstocks.</title>
        <authorList>
            <person name="Palmer W."/>
            <person name="Jacygrad E."/>
            <person name="Sagayaradj S."/>
            <person name="Cavanaugh K."/>
            <person name="Han R."/>
            <person name="Bertier L."/>
            <person name="Beede B."/>
            <person name="Kafkas S."/>
            <person name="Golino D."/>
            <person name="Preece J."/>
            <person name="Michelmore R."/>
        </authorList>
    </citation>
    <scope>NUCLEOTIDE SEQUENCE [LARGE SCALE GENOMIC DNA]</scope>
</reference>
<dbReference type="Proteomes" id="UP001164250">
    <property type="component" value="Chromosome 9"/>
</dbReference>
<accession>A0ACC1ALN0</accession>
<evidence type="ECO:0000313" key="2">
    <source>
        <dbReference type="Proteomes" id="UP001164250"/>
    </source>
</evidence>
<name>A0ACC1ALN0_9ROSI</name>
<comment type="caution">
    <text evidence="1">The sequence shown here is derived from an EMBL/GenBank/DDBJ whole genome shotgun (WGS) entry which is preliminary data.</text>
</comment>
<sequence length="482" mass="53444">MKKAELVFIPVAAAGHLIPQIEFAKRLLDRDDRFSVTVLVMQSPSFTSLAAAYAKSLAESSTPIRFINVHKSLEKFATEFADYHKASVKEAIVNHVVSNSNSAPLAGLVVDMFCTSMIDVGNELGVPSYLFFTCNAAYLSLSLYLPSRHDEVGREFEVFDGELVIPGYVNPFPSSGLPPVFLNKNGGYTTFMNHGRRFREAHGIIVNTFEQLESHAVKCLMNDLDNVPPVYAVGPAIDLESQSDKLVLDATRRDEIMKWLDGQPDSSIMKWLDNKPDSSVVFLCFGSMGSFGEEQVKEIASGLEQSGIRFLWSLRKPPPKDKIAEPNEYKSGAQEVLPKGFLENTKEIGLVCGWAPQKQVLAHKSVGGFVSHCGWNSILESLWFGVPIVTWPMYAEQQLNAFQMVKDLGLAVEVRLDFRNTSGEVVLRDEIARAIKSVMDGENGVRRRVKEKSEQSRLAVTEGGSSFAAFGRLIDEILRNKP</sequence>
<gene>
    <name evidence="1" type="ORF">Patl1_33194</name>
</gene>
<protein>
    <submittedName>
        <fullName evidence="1">Uncharacterized protein</fullName>
    </submittedName>
</protein>
<keyword evidence="2" id="KW-1185">Reference proteome</keyword>
<dbReference type="EMBL" id="CM047905">
    <property type="protein sequence ID" value="KAJ0087605.1"/>
    <property type="molecule type" value="Genomic_DNA"/>
</dbReference>